<reference evidence="2" key="2">
    <citation type="journal article" date="2017" name="Genome Announc.">
        <title>Draft genome sequence of Paludibacter jiangxiensis NM7(T), a propionate-producing fermentative bacterium.</title>
        <authorList>
            <person name="Qiu Y.-L."/>
            <person name="Tourlousse D.M."/>
            <person name="Matsuura N."/>
            <person name="Ohashi A."/>
            <person name="Sekiguchi Y."/>
        </authorList>
    </citation>
    <scope>NUCLEOTIDE SEQUENCE [LARGE SCALE GENOMIC DNA]</scope>
    <source>
        <strain evidence="2">NM7</strain>
    </source>
</reference>
<dbReference type="InterPro" id="IPR027417">
    <property type="entry name" value="P-loop_NTPase"/>
</dbReference>
<proteinExistence type="predicted"/>
<dbReference type="RefSeq" id="WP_068705624.1">
    <property type="nucleotide sequence ID" value="NZ_BDCR01000004.1"/>
</dbReference>
<name>A0A161LGE2_9BACT</name>
<dbReference type="Gene3D" id="3.40.50.300">
    <property type="entry name" value="P-loop containing nucleotide triphosphate hydrolases"/>
    <property type="match status" value="1"/>
</dbReference>
<comment type="caution">
    <text evidence="1">The sequence shown here is derived from an EMBL/GenBank/DDBJ whole genome shotgun (WGS) entry which is preliminary data.</text>
</comment>
<dbReference type="Proteomes" id="UP000076586">
    <property type="component" value="Unassembled WGS sequence"/>
</dbReference>
<dbReference type="STRING" id="681398.PJIAN_4500"/>
<dbReference type="EMBL" id="BDCR01000004">
    <property type="protein sequence ID" value="GAT63957.1"/>
    <property type="molecule type" value="Genomic_DNA"/>
</dbReference>
<protein>
    <submittedName>
        <fullName evidence="1">Cytidylate kinase</fullName>
    </submittedName>
</protein>
<keyword evidence="2" id="KW-1185">Reference proteome</keyword>
<dbReference type="OrthoDB" id="9781180at2"/>
<organism evidence="1 2">
    <name type="scientific">Paludibacter jiangxiensis</name>
    <dbReference type="NCBI Taxonomy" id="681398"/>
    <lineage>
        <taxon>Bacteria</taxon>
        <taxon>Pseudomonadati</taxon>
        <taxon>Bacteroidota</taxon>
        <taxon>Bacteroidia</taxon>
        <taxon>Bacteroidales</taxon>
        <taxon>Paludibacteraceae</taxon>
        <taxon>Paludibacter</taxon>
    </lineage>
</organism>
<accession>A0A161LGE2</accession>
<reference evidence="2" key="1">
    <citation type="submission" date="2016-04" db="EMBL/GenBank/DDBJ databases">
        <title>Draft genome sequence of Paludibacter jiangxiensis strain NM7.</title>
        <authorList>
            <person name="Qiu Y."/>
            <person name="Matsuura N."/>
            <person name="Ohashi A."/>
            <person name="Tourlousse M.D."/>
            <person name="Sekiguchi Y."/>
        </authorList>
    </citation>
    <scope>NUCLEOTIDE SEQUENCE [LARGE SCALE GENOMIC DNA]</scope>
    <source>
        <strain evidence="2">NM7</strain>
    </source>
</reference>
<gene>
    <name evidence="1" type="ORF">PJIAN_4500</name>
</gene>
<dbReference type="Pfam" id="PF13189">
    <property type="entry name" value="Cytidylate_kin2"/>
    <property type="match status" value="1"/>
</dbReference>
<evidence type="ECO:0000313" key="2">
    <source>
        <dbReference type="Proteomes" id="UP000076586"/>
    </source>
</evidence>
<evidence type="ECO:0000313" key="1">
    <source>
        <dbReference type="EMBL" id="GAT63957.1"/>
    </source>
</evidence>
<dbReference type="SUPFAM" id="SSF52540">
    <property type="entry name" value="P-loop containing nucleoside triphosphate hydrolases"/>
    <property type="match status" value="1"/>
</dbReference>
<keyword evidence="1" id="KW-0808">Transferase</keyword>
<keyword evidence="1" id="KW-0418">Kinase</keyword>
<dbReference type="GO" id="GO:0016301">
    <property type="term" value="F:kinase activity"/>
    <property type="evidence" value="ECO:0007669"/>
    <property type="project" value="UniProtKB-KW"/>
</dbReference>
<dbReference type="AlphaFoldDB" id="A0A161LGE2"/>
<sequence>MKASTPLIITISRQLGCGGAAIGQQVAEKLNIRYVDREIISRAAQRLSVVEKEIDEKDEKIQSFWKSFFQLNALASDAPLPPDMRITTTGEIFKVESDIIQHIAREQAAVIIGRCGYYILKDHPNVITVYLHADKAYRVDRIARQTGMTDKEALEMIEKNDKERGNYIETFTGSKWHDARQFDLCIDTGKTGVDNAVELILNYVIMVHS</sequence>